<dbReference type="STRING" id="926556.Echvi_3936"/>
<feature type="domain" description="D-isomer specific 2-hydroxyacid dehydrogenase NAD-binding" evidence="6">
    <location>
        <begin position="108"/>
        <end position="296"/>
    </location>
</feature>
<proteinExistence type="inferred from homology"/>
<dbReference type="InterPro" id="IPR036291">
    <property type="entry name" value="NAD(P)-bd_dom_sf"/>
</dbReference>
<dbReference type="Gene3D" id="3.40.50.720">
    <property type="entry name" value="NAD(P)-binding Rossmann-like Domain"/>
    <property type="match status" value="2"/>
</dbReference>
<dbReference type="GO" id="GO:0051287">
    <property type="term" value="F:NAD binding"/>
    <property type="evidence" value="ECO:0007669"/>
    <property type="project" value="InterPro"/>
</dbReference>
<dbReference type="PATRIC" id="fig|926556.3.peg.4147"/>
<dbReference type="OrthoDB" id="1522997at2"/>
<accession>L0G566</accession>
<dbReference type="CDD" id="cd12183">
    <property type="entry name" value="LDH_like_2"/>
    <property type="match status" value="1"/>
</dbReference>
<dbReference type="Proteomes" id="UP000010796">
    <property type="component" value="Chromosome"/>
</dbReference>
<evidence type="ECO:0000256" key="3">
    <source>
        <dbReference type="ARBA" id="ARBA00023027"/>
    </source>
</evidence>
<sequence length="330" mass="36296">MKITAFSAHKFEHSYLKEALSDHELKLLEVRLTMDTVDLAAGSDAVAIFVTDNGSRPVLEKLQQFGVKYLALRSAGFNHVDLSAAEELGLKVARVPEYSPAAIAEHTVALMLALNRKLVKAHNRVRDLNFSLDGLVGFDMEGKTIGIAGTGKIGSKVAKTLSGFGCRLLAYDPYINESLKAELEIEYVDFKTLCTESDIITLHLPLSSSSQYMINSSSMEDMKKGVMLINTSRGALVNTKEVIEALKTGKIGSFGMDVYEEEEDLFFEDHSEDILQDDVIARLLTFQNVLITSHQAFLTKEALEKIAGVTAFNLNCWAKNESSPHELKGG</sequence>
<evidence type="ECO:0000256" key="4">
    <source>
        <dbReference type="RuleBase" id="RU003719"/>
    </source>
</evidence>
<dbReference type="HOGENOM" id="CLU_019796_1_1_10"/>
<protein>
    <submittedName>
        <fullName evidence="7">Lactate dehydrogenase-like oxidoreductase</fullName>
    </submittedName>
</protein>
<feature type="domain" description="D-isomer specific 2-hydroxyacid dehydrogenase catalytic" evidence="5">
    <location>
        <begin position="14"/>
        <end position="327"/>
    </location>
</feature>
<dbReference type="AlphaFoldDB" id="L0G566"/>
<dbReference type="InterPro" id="IPR029753">
    <property type="entry name" value="D-isomer_DH_CS"/>
</dbReference>
<evidence type="ECO:0000313" key="7">
    <source>
        <dbReference type="EMBL" id="AGA80146.1"/>
    </source>
</evidence>
<dbReference type="InterPro" id="IPR058205">
    <property type="entry name" value="D-LDH-like"/>
</dbReference>
<dbReference type="PANTHER" id="PTHR43026">
    <property type="entry name" value="2-HYDROXYACID DEHYDROGENASE HOMOLOG 1-RELATED"/>
    <property type="match status" value="1"/>
</dbReference>
<dbReference type="SUPFAM" id="SSF52283">
    <property type="entry name" value="Formate/glycerate dehydrogenase catalytic domain-like"/>
    <property type="match status" value="1"/>
</dbReference>
<dbReference type="EMBL" id="CP003346">
    <property type="protein sequence ID" value="AGA80146.1"/>
    <property type="molecule type" value="Genomic_DNA"/>
</dbReference>
<dbReference type="SUPFAM" id="SSF51735">
    <property type="entry name" value="NAD(P)-binding Rossmann-fold domains"/>
    <property type="match status" value="1"/>
</dbReference>
<dbReference type="InterPro" id="IPR006140">
    <property type="entry name" value="D-isomer_DH_NAD-bd"/>
</dbReference>
<reference evidence="8" key="1">
    <citation type="submission" date="2012-02" db="EMBL/GenBank/DDBJ databases">
        <title>The complete genome of Echinicola vietnamensis DSM 17526.</title>
        <authorList>
            <person name="Lucas S."/>
            <person name="Copeland A."/>
            <person name="Lapidus A."/>
            <person name="Glavina del Rio T."/>
            <person name="Dalin E."/>
            <person name="Tice H."/>
            <person name="Bruce D."/>
            <person name="Goodwin L."/>
            <person name="Pitluck S."/>
            <person name="Peters L."/>
            <person name="Ovchinnikova G."/>
            <person name="Teshima H."/>
            <person name="Kyrpides N."/>
            <person name="Mavromatis K."/>
            <person name="Ivanova N."/>
            <person name="Brettin T."/>
            <person name="Detter J.C."/>
            <person name="Han C."/>
            <person name="Larimer F."/>
            <person name="Land M."/>
            <person name="Hauser L."/>
            <person name="Markowitz V."/>
            <person name="Cheng J.-F."/>
            <person name="Hugenholtz P."/>
            <person name="Woyke T."/>
            <person name="Wu D."/>
            <person name="Brambilla E."/>
            <person name="Klenk H.-P."/>
            <person name="Eisen J.A."/>
        </authorList>
    </citation>
    <scope>NUCLEOTIDE SEQUENCE [LARGE SCALE GENOMIC DNA]</scope>
    <source>
        <strain evidence="8">DSM 17526 / LMG 23754 / KMM 6221</strain>
    </source>
</reference>
<dbReference type="InterPro" id="IPR006139">
    <property type="entry name" value="D-isomer_2_OHA_DH_cat_dom"/>
</dbReference>
<dbReference type="GO" id="GO:0008720">
    <property type="term" value="F:D-lactate dehydrogenase (NAD+) activity"/>
    <property type="evidence" value="ECO:0007669"/>
    <property type="project" value="TreeGrafter"/>
</dbReference>
<keyword evidence="3" id="KW-0520">NAD</keyword>
<dbReference type="RefSeq" id="WP_015267684.1">
    <property type="nucleotide sequence ID" value="NC_019904.1"/>
</dbReference>
<dbReference type="Pfam" id="PF02826">
    <property type="entry name" value="2-Hacid_dh_C"/>
    <property type="match status" value="1"/>
</dbReference>
<evidence type="ECO:0000256" key="1">
    <source>
        <dbReference type="ARBA" id="ARBA00005854"/>
    </source>
</evidence>
<evidence type="ECO:0000313" key="8">
    <source>
        <dbReference type="Proteomes" id="UP000010796"/>
    </source>
</evidence>
<evidence type="ECO:0000256" key="2">
    <source>
        <dbReference type="ARBA" id="ARBA00023002"/>
    </source>
</evidence>
<organism evidence="7 8">
    <name type="scientific">Echinicola vietnamensis (strain DSM 17526 / LMG 23754 / KMM 6221)</name>
    <dbReference type="NCBI Taxonomy" id="926556"/>
    <lineage>
        <taxon>Bacteria</taxon>
        <taxon>Pseudomonadati</taxon>
        <taxon>Bacteroidota</taxon>
        <taxon>Cytophagia</taxon>
        <taxon>Cytophagales</taxon>
        <taxon>Cyclobacteriaceae</taxon>
        <taxon>Echinicola</taxon>
    </lineage>
</organism>
<dbReference type="Pfam" id="PF00389">
    <property type="entry name" value="2-Hacid_dh"/>
    <property type="match status" value="1"/>
</dbReference>
<keyword evidence="8" id="KW-1185">Reference proteome</keyword>
<name>L0G566_ECHVK</name>
<dbReference type="PROSITE" id="PS00671">
    <property type="entry name" value="D_2_HYDROXYACID_DH_3"/>
    <property type="match status" value="1"/>
</dbReference>
<dbReference type="PANTHER" id="PTHR43026:SF1">
    <property type="entry name" value="2-HYDROXYACID DEHYDROGENASE HOMOLOG 1-RELATED"/>
    <property type="match status" value="1"/>
</dbReference>
<dbReference type="eggNOG" id="COG1052">
    <property type="taxonomic scope" value="Bacteria"/>
</dbReference>
<evidence type="ECO:0000259" key="6">
    <source>
        <dbReference type="Pfam" id="PF02826"/>
    </source>
</evidence>
<keyword evidence="2 4" id="KW-0560">Oxidoreductase</keyword>
<dbReference type="KEGG" id="evi:Echvi_3936"/>
<evidence type="ECO:0000259" key="5">
    <source>
        <dbReference type="Pfam" id="PF00389"/>
    </source>
</evidence>
<comment type="similarity">
    <text evidence="1 4">Belongs to the D-isomer specific 2-hydroxyacid dehydrogenase family.</text>
</comment>
<dbReference type="PROSITE" id="PS00670">
    <property type="entry name" value="D_2_HYDROXYACID_DH_2"/>
    <property type="match status" value="1"/>
</dbReference>
<gene>
    <name evidence="7" type="ordered locus">Echvi_3936</name>
</gene>